<protein>
    <submittedName>
        <fullName evidence="2">Uncharacterized protein</fullName>
    </submittedName>
</protein>
<keyword evidence="1" id="KW-0812">Transmembrane</keyword>
<evidence type="ECO:0000256" key="1">
    <source>
        <dbReference type="SAM" id="Phobius"/>
    </source>
</evidence>
<keyword evidence="1" id="KW-1133">Transmembrane helix</keyword>
<name>A0A6M4HB22_9PROT</name>
<sequence length="76" mass="8026">MNAVQTLDRTSVVTLALVVASLMVAWVVNQPAGTTKQVSAPQATVAAIESPYKVVVTAQRLPQRIATLTVHASRSL</sequence>
<feature type="transmembrane region" description="Helical" evidence="1">
    <location>
        <begin position="12"/>
        <end position="29"/>
    </location>
</feature>
<reference evidence="2 3" key="1">
    <citation type="submission" date="2020-04" db="EMBL/GenBank/DDBJ databases">
        <title>Usitatibacter rugosus gen. nov., sp. nov. and Usitatibacter palustris sp. nov., novel members of Usitatibacteraceae fam. nov. within the order Nitrosomonadales isolated from soil.</title>
        <authorList>
            <person name="Huber K.J."/>
            <person name="Neumann-Schaal M."/>
            <person name="Geppert A."/>
            <person name="Luckner M."/>
            <person name="Wanner G."/>
            <person name="Overmann J."/>
        </authorList>
    </citation>
    <scope>NUCLEOTIDE SEQUENCE [LARGE SCALE GENOMIC DNA]</scope>
    <source>
        <strain evidence="2 3">Swamp67</strain>
    </source>
</reference>
<keyword evidence="3" id="KW-1185">Reference proteome</keyword>
<accession>A0A6M4HB22</accession>
<dbReference type="AlphaFoldDB" id="A0A6M4HB22"/>
<dbReference type="InParanoid" id="A0A6M4HB22"/>
<dbReference type="KEGG" id="upl:DSM104440_03622"/>
<keyword evidence="1" id="KW-0472">Membrane</keyword>
<dbReference type="Proteomes" id="UP000503096">
    <property type="component" value="Chromosome"/>
</dbReference>
<evidence type="ECO:0000313" key="3">
    <source>
        <dbReference type="Proteomes" id="UP000503096"/>
    </source>
</evidence>
<organism evidence="2 3">
    <name type="scientific">Usitatibacter palustris</name>
    <dbReference type="NCBI Taxonomy" id="2732487"/>
    <lineage>
        <taxon>Bacteria</taxon>
        <taxon>Pseudomonadati</taxon>
        <taxon>Pseudomonadota</taxon>
        <taxon>Betaproteobacteria</taxon>
        <taxon>Nitrosomonadales</taxon>
        <taxon>Usitatibacteraceae</taxon>
        <taxon>Usitatibacter</taxon>
    </lineage>
</organism>
<evidence type="ECO:0000313" key="2">
    <source>
        <dbReference type="EMBL" id="QJR16786.1"/>
    </source>
</evidence>
<proteinExistence type="predicted"/>
<dbReference type="EMBL" id="CP053073">
    <property type="protein sequence ID" value="QJR16786.1"/>
    <property type="molecule type" value="Genomic_DNA"/>
</dbReference>
<gene>
    <name evidence="2" type="ORF">DSM104440_03622</name>
</gene>
<dbReference type="RefSeq" id="WP_171165207.1">
    <property type="nucleotide sequence ID" value="NZ_CP053073.1"/>
</dbReference>